<dbReference type="eggNOG" id="KOG2537">
    <property type="taxonomic scope" value="Eukaryota"/>
</dbReference>
<dbReference type="Proteomes" id="UP000008983">
    <property type="component" value="Unassembled WGS sequence"/>
</dbReference>
<proteinExistence type="predicted"/>
<dbReference type="OrthoDB" id="1928at2759"/>
<dbReference type="STRING" id="857967.G0R0G9"/>
<dbReference type="Pfam" id="PF21404">
    <property type="entry name" value="AMG1_III"/>
    <property type="match status" value="1"/>
</dbReference>
<evidence type="ECO:0000259" key="1">
    <source>
        <dbReference type="Pfam" id="PF21404"/>
    </source>
</evidence>
<name>G0R0G9_ICHMU</name>
<accession>G0R0G9</accession>
<evidence type="ECO:0000313" key="3">
    <source>
        <dbReference type="Proteomes" id="UP000008983"/>
    </source>
</evidence>
<evidence type="ECO:0000313" key="2">
    <source>
        <dbReference type="EMBL" id="EGR29020.1"/>
    </source>
</evidence>
<protein>
    <submittedName>
        <fullName evidence="2">N-acetylglucosamine-phosphate mutase, putative</fullName>
        <ecNumber evidence="2">5.4.2.3</ecNumber>
    </submittedName>
</protein>
<organism evidence="2 3">
    <name type="scientific">Ichthyophthirius multifiliis</name>
    <name type="common">White spot disease agent</name>
    <name type="synonym">Ich</name>
    <dbReference type="NCBI Taxonomy" id="5932"/>
    <lineage>
        <taxon>Eukaryota</taxon>
        <taxon>Sar</taxon>
        <taxon>Alveolata</taxon>
        <taxon>Ciliophora</taxon>
        <taxon>Intramacronucleata</taxon>
        <taxon>Oligohymenophorea</taxon>
        <taxon>Hymenostomatida</taxon>
        <taxon>Ophryoglenina</taxon>
        <taxon>Ichthyophthirius</taxon>
    </lineage>
</organism>
<dbReference type="GO" id="GO:0004610">
    <property type="term" value="F:phosphoacetylglucosamine mutase activity"/>
    <property type="evidence" value="ECO:0007669"/>
    <property type="project" value="UniProtKB-EC"/>
</dbReference>
<dbReference type="GeneID" id="14905125"/>
<dbReference type="EC" id="5.4.2.3" evidence="2"/>
<dbReference type="InParanoid" id="G0R0G9"/>
<dbReference type="GO" id="GO:0006048">
    <property type="term" value="P:UDP-N-acetylglucosamine biosynthetic process"/>
    <property type="evidence" value="ECO:0007669"/>
    <property type="project" value="TreeGrafter"/>
</dbReference>
<dbReference type="AlphaFoldDB" id="G0R0G9"/>
<keyword evidence="2" id="KW-0413">Isomerase</keyword>
<keyword evidence="3" id="KW-1185">Reference proteome</keyword>
<sequence length="387" mass="45634">MQGLGYKKKDNEYILLDISNGVGGLRIGPFKVAIQKYFNFDVLNDKNQEQLNVGCGAEFVHKEQQYPLGFVERLKTFPDLKNVRCVSYDGDSDRIVYLYFYIYIIIFLYKQKQSLPTNDLKQIRLMDGDKMISLFALYFKTALNNLEKAVEAANNTGDVKIQDLKPKHWNIGMVQTPYANGSSSIYLKEKLGLNVFFHLMEQKTYTLMRIKMILESIANQMGMEHFLYRKKEPKNYTRQFFNQKRPKLEMRKILKFFMIVCIKLNNFIDIQEFAIKVQVILLPICFVLKLQWQLLTLVMKIILECMMIQNAKILKLLLKIKAEQKFLILKTKFQNLKNCKINQMPLLLYILEVGLLLGLQVLKILQEFMQNIKTWRLLIKFLKKQLK</sequence>
<gene>
    <name evidence="2" type="ORF">IMG5_164790</name>
</gene>
<dbReference type="RefSeq" id="XP_004030256.1">
    <property type="nucleotide sequence ID" value="XM_004030208.1"/>
</dbReference>
<dbReference type="InterPro" id="IPR049022">
    <property type="entry name" value="AMG1_III"/>
</dbReference>
<dbReference type="PANTHER" id="PTHR45955:SF1">
    <property type="entry name" value="PHOSPHOACETYLGLUCOSAMINE MUTASE"/>
    <property type="match status" value="1"/>
</dbReference>
<dbReference type="EMBL" id="GL984194">
    <property type="protein sequence ID" value="EGR29020.1"/>
    <property type="molecule type" value="Genomic_DNA"/>
</dbReference>
<reference evidence="2 3" key="1">
    <citation type="submission" date="2011-07" db="EMBL/GenBank/DDBJ databases">
        <authorList>
            <person name="Coyne R."/>
            <person name="Brami D."/>
            <person name="Johnson J."/>
            <person name="Hostetler J."/>
            <person name="Hannick L."/>
            <person name="Clark T."/>
            <person name="Cassidy-Hanley D."/>
            <person name="Inman J."/>
        </authorList>
    </citation>
    <scope>NUCLEOTIDE SEQUENCE [LARGE SCALE GENOMIC DNA]</scope>
    <source>
        <strain evidence="2 3">G5</strain>
    </source>
</reference>
<feature type="domain" description="Phosphoacetylglucosamine mutase AMG1" evidence="1">
    <location>
        <begin position="127"/>
        <end position="197"/>
    </location>
</feature>
<dbReference type="PANTHER" id="PTHR45955">
    <property type="entry name" value="PHOSPHOACETYLGLUCOSAMINE MUTASE"/>
    <property type="match status" value="1"/>
</dbReference>